<dbReference type="AlphaFoldDB" id="A0A0G1MRP2"/>
<proteinExistence type="predicted"/>
<name>A0A0G1MRP2_9BACT</name>
<comment type="caution">
    <text evidence="1">The sequence shown here is derived from an EMBL/GenBank/DDBJ whole genome shotgun (WGS) entry which is preliminary data.</text>
</comment>
<organism evidence="1 2">
    <name type="scientific">Candidatus Woesebacteria bacterium GW2011_GWB1_45_5</name>
    <dbReference type="NCBI Taxonomy" id="1618581"/>
    <lineage>
        <taxon>Bacteria</taxon>
        <taxon>Candidatus Woeseibacteriota</taxon>
    </lineage>
</organism>
<gene>
    <name evidence="1" type="ORF">UX13_C0003G0014</name>
</gene>
<evidence type="ECO:0000313" key="2">
    <source>
        <dbReference type="Proteomes" id="UP000034329"/>
    </source>
</evidence>
<dbReference type="Proteomes" id="UP000034329">
    <property type="component" value="Unassembled WGS sequence"/>
</dbReference>
<reference evidence="1 2" key="1">
    <citation type="journal article" date="2015" name="Nature">
        <title>rRNA introns, odd ribosomes, and small enigmatic genomes across a large radiation of phyla.</title>
        <authorList>
            <person name="Brown C.T."/>
            <person name="Hug L.A."/>
            <person name="Thomas B.C."/>
            <person name="Sharon I."/>
            <person name="Castelle C.J."/>
            <person name="Singh A."/>
            <person name="Wilkins M.J."/>
            <person name="Williams K.H."/>
            <person name="Banfield J.F."/>
        </authorList>
    </citation>
    <scope>NUCLEOTIDE SEQUENCE [LARGE SCALE GENOMIC DNA]</scope>
</reference>
<protein>
    <submittedName>
        <fullName evidence="1">Uncharacterized protein</fullName>
    </submittedName>
</protein>
<dbReference type="EMBL" id="LCLA01000003">
    <property type="protein sequence ID" value="KKU10802.1"/>
    <property type="molecule type" value="Genomic_DNA"/>
</dbReference>
<evidence type="ECO:0000313" key="1">
    <source>
        <dbReference type="EMBL" id="KKU10802.1"/>
    </source>
</evidence>
<sequence>MEKGYTKKELNKIKSVLEESAKQYRINLEYRKAVNKLLNDVILNDVKIKKR</sequence>
<accession>A0A0G1MRP2</accession>